<accession>A0AB34KTK9</accession>
<evidence type="ECO:0000256" key="1">
    <source>
        <dbReference type="ARBA" id="ARBA00004123"/>
    </source>
</evidence>
<keyword evidence="11" id="KW-1185">Reference proteome</keyword>
<reference evidence="10 11" key="1">
    <citation type="journal article" date="2020" name="Microbiol. Resour. Announc.">
        <title>Draft Genome Sequence of a Cladosporium Species Isolated from the Mesophotic Ascidian Didemnum maculosum.</title>
        <authorList>
            <person name="Gioti A."/>
            <person name="Siaperas R."/>
            <person name="Nikolaivits E."/>
            <person name="Le Goff G."/>
            <person name="Ouazzani J."/>
            <person name="Kotoulas G."/>
            <person name="Topakas E."/>
        </authorList>
    </citation>
    <scope>NUCLEOTIDE SEQUENCE [LARGE SCALE GENOMIC DNA]</scope>
    <source>
        <strain evidence="10 11">TM138-S3</strain>
    </source>
</reference>
<feature type="compositionally biased region" description="Basic and acidic residues" evidence="9">
    <location>
        <begin position="93"/>
        <end position="105"/>
    </location>
</feature>
<comment type="subunit">
    <text evidence="8">Component of the Mediator complex.</text>
</comment>
<dbReference type="Proteomes" id="UP000803884">
    <property type="component" value="Unassembled WGS sequence"/>
</dbReference>
<dbReference type="GO" id="GO:0016592">
    <property type="term" value="C:mediator complex"/>
    <property type="evidence" value="ECO:0007669"/>
    <property type="project" value="InterPro"/>
</dbReference>
<dbReference type="GO" id="GO:0070847">
    <property type="term" value="C:core mediator complex"/>
    <property type="evidence" value="ECO:0007669"/>
    <property type="project" value="TreeGrafter"/>
</dbReference>
<keyword evidence="5 8" id="KW-0804">Transcription</keyword>
<comment type="caution">
    <text evidence="10">The sequence shown here is derived from an EMBL/GenBank/DDBJ whole genome shotgun (WGS) entry which is preliminary data.</text>
</comment>
<feature type="compositionally biased region" description="Low complexity" evidence="9">
    <location>
        <begin position="57"/>
        <end position="68"/>
    </location>
</feature>
<evidence type="ECO:0000256" key="4">
    <source>
        <dbReference type="ARBA" id="ARBA00023015"/>
    </source>
</evidence>
<organism evidence="10 11">
    <name type="scientific">Cladosporium halotolerans</name>
    <dbReference type="NCBI Taxonomy" id="1052096"/>
    <lineage>
        <taxon>Eukaryota</taxon>
        <taxon>Fungi</taxon>
        <taxon>Dikarya</taxon>
        <taxon>Ascomycota</taxon>
        <taxon>Pezizomycotina</taxon>
        <taxon>Dothideomycetes</taxon>
        <taxon>Dothideomycetidae</taxon>
        <taxon>Cladosporiales</taxon>
        <taxon>Cladosporiaceae</taxon>
        <taxon>Cladosporium</taxon>
    </lineage>
</organism>
<dbReference type="AlphaFoldDB" id="A0AB34KTK9"/>
<keyword evidence="8" id="KW-0010">Activator</keyword>
<evidence type="ECO:0000313" key="11">
    <source>
        <dbReference type="Proteomes" id="UP000803884"/>
    </source>
</evidence>
<dbReference type="GO" id="GO:0006357">
    <property type="term" value="P:regulation of transcription by RNA polymerase II"/>
    <property type="evidence" value="ECO:0007669"/>
    <property type="project" value="InterPro"/>
</dbReference>
<comment type="subcellular location">
    <subcellularLocation>
        <location evidence="1 8">Nucleus</location>
    </subcellularLocation>
</comment>
<dbReference type="PANTHER" id="PTHR13321:SF2">
    <property type="entry name" value="MEDIATOR OF RNA POLYMERASE II TRANSCRIPTION SUBUNIT 18"/>
    <property type="match status" value="1"/>
</dbReference>
<comment type="function">
    <text evidence="8">Component of the Mediator complex, a coactivator involved in the regulated transcription of nearly all RNA polymerase II-dependent genes. Mediator functions as a bridge to convey information from gene-specific regulatory proteins to the basal RNA polymerase II transcription machinery. Mediator is recruited to promoters by direct interactions with regulatory proteins and serves as a scaffold for the assembly of a functional preinitiation complex with RNA polymerase II and the general transcription factors.</text>
</comment>
<dbReference type="InterPro" id="IPR019095">
    <property type="entry name" value="Mediator_Med18"/>
</dbReference>
<feature type="region of interest" description="Disordered" evidence="9">
    <location>
        <begin position="49"/>
        <end position="69"/>
    </location>
</feature>
<comment type="similarity">
    <text evidence="2 8">Belongs to the Mediator complex subunit 18 family.</text>
</comment>
<gene>
    <name evidence="10" type="primary">med18</name>
    <name evidence="8" type="synonym">MED18</name>
    <name evidence="10" type="ORF">WHR41_04698</name>
</gene>
<evidence type="ECO:0000256" key="9">
    <source>
        <dbReference type="SAM" id="MobiDB-lite"/>
    </source>
</evidence>
<dbReference type="GO" id="GO:0003712">
    <property type="term" value="F:transcription coregulator activity"/>
    <property type="evidence" value="ECO:0007669"/>
    <property type="project" value="InterPro"/>
</dbReference>
<evidence type="ECO:0000256" key="8">
    <source>
        <dbReference type="RuleBase" id="RU364150"/>
    </source>
</evidence>
<dbReference type="RefSeq" id="XP_069229743.1">
    <property type="nucleotide sequence ID" value="XM_069373304.1"/>
</dbReference>
<protein>
    <recommendedName>
        <fullName evidence="3 8">Mediator of RNA polymerase II transcription subunit 18</fullName>
    </recommendedName>
    <alternativeName>
        <fullName evidence="7 8">Mediator complex subunit 18</fullName>
    </alternativeName>
</protein>
<evidence type="ECO:0000313" key="10">
    <source>
        <dbReference type="EMBL" id="KAL1586638.1"/>
    </source>
</evidence>
<feature type="region of interest" description="Disordered" evidence="9">
    <location>
        <begin position="83"/>
        <end position="105"/>
    </location>
</feature>
<dbReference type="PANTHER" id="PTHR13321">
    <property type="entry name" value="MEDIATOR OF RNA POLYMERASE II TRANSCRIPTION, SUBUNIT 18"/>
    <property type="match status" value="1"/>
</dbReference>
<dbReference type="GO" id="GO:0006369">
    <property type="term" value="P:termination of RNA polymerase II transcription"/>
    <property type="evidence" value="ECO:0007669"/>
    <property type="project" value="TreeGrafter"/>
</dbReference>
<evidence type="ECO:0000256" key="3">
    <source>
        <dbReference type="ARBA" id="ARBA00019612"/>
    </source>
</evidence>
<evidence type="ECO:0000256" key="7">
    <source>
        <dbReference type="ARBA" id="ARBA00032012"/>
    </source>
</evidence>
<dbReference type="GeneID" id="96006142"/>
<proteinExistence type="inferred from homology"/>
<keyword evidence="4 8" id="KW-0805">Transcription regulation</keyword>
<dbReference type="Pfam" id="PF09637">
    <property type="entry name" value="Med18"/>
    <property type="match status" value="1"/>
</dbReference>
<dbReference type="Gene3D" id="2.40.320.10">
    <property type="entry name" value="Hypothetical Protein Pfu-838710-001"/>
    <property type="match status" value="1"/>
</dbReference>
<sequence length="237" mass="26572">MHEILLYSQISPSRHNQVLNILAGVTGSQPFAYQEQSALFAQLRAPEIAASKKKHSQPGTPQPGSQQQKWVYKLTRAVRITSDAPESTGQWRQRVEQTPDPSVKDHTAREVIESDVQDVRVYEDAGAYRSIGQHYVLGHRFVSDNVVVKIFRVLVAQEQLAADKILEGPPLSMSNLEILDASGTYMVEVSVRLEDRKNAKIAEKAFAELEKFKKNVEGVIDLRVPDRLALDTRVKDA</sequence>
<name>A0AB34KTK9_9PEZI</name>
<keyword evidence="6 8" id="KW-0539">Nucleus</keyword>
<evidence type="ECO:0000256" key="5">
    <source>
        <dbReference type="ARBA" id="ARBA00023163"/>
    </source>
</evidence>
<dbReference type="EMBL" id="JAAQHG020000013">
    <property type="protein sequence ID" value="KAL1586638.1"/>
    <property type="molecule type" value="Genomic_DNA"/>
</dbReference>
<evidence type="ECO:0000256" key="6">
    <source>
        <dbReference type="ARBA" id="ARBA00023242"/>
    </source>
</evidence>
<evidence type="ECO:0000256" key="2">
    <source>
        <dbReference type="ARBA" id="ARBA00009814"/>
    </source>
</evidence>